<dbReference type="Pfam" id="PF00300">
    <property type="entry name" value="His_Phos_1"/>
    <property type="match status" value="1"/>
</dbReference>
<reference evidence="2" key="4">
    <citation type="submission" date="2023-08" db="EMBL/GenBank/DDBJ databases">
        <title>Identification and characterization of horizontal gene transfer across gut microbiota members of farm animals based on homology search.</title>
        <authorList>
            <person name="Schwarzerova J."/>
            <person name="Nykrynova M."/>
            <person name="Jureckova K."/>
            <person name="Cejkova D."/>
            <person name="Rychlik I."/>
        </authorList>
    </citation>
    <scope>NUCLEOTIDE SEQUENCE</scope>
    <source>
        <strain evidence="2">15_COKtk</strain>
    </source>
</reference>
<dbReference type="EMBL" id="JAUEIR010000007">
    <property type="protein sequence ID" value="MDN0069849.1"/>
    <property type="molecule type" value="Genomic_DNA"/>
</dbReference>
<dbReference type="SUPFAM" id="SSF53254">
    <property type="entry name" value="Phosphoglycerate mutase-like"/>
    <property type="match status" value="1"/>
</dbReference>
<dbReference type="EC" id="3.1.3.-" evidence="2"/>
<dbReference type="Proteomes" id="UP000746751">
    <property type="component" value="Unassembled WGS sequence"/>
</dbReference>
<dbReference type="EMBL" id="DYVF01000027">
    <property type="protein sequence ID" value="HJG30476.1"/>
    <property type="molecule type" value="Genomic_DNA"/>
</dbReference>
<dbReference type="PANTHER" id="PTHR48100:SF1">
    <property type="entry name" value="HISTIDINE PHOSPHATASE FAMILY PROTEIN-RELATED"/>
    <property type="match status" value="1"/>
</dbReference>
<reference evidence="1" key="2">
    <citation type="submission" date="2021-09" db="EMBL/GenBank/DDBJ databases">
        <authorList>
            <person name="Gilroy R."/>
        </authorList>
    </citation>
    <scope>NUCLEOTIDE SEQUENCE</scope>
    <source>
        <strain evidence="1">ChiGjej2B2-7701</strain>
    </source>
</reference>
<protein>
    <submittedName>
        <fullName evidence="1">Histidine phosphatase family protein</fullName>
        <ecNumber evidence="2">3.1.3.-</ecNumber>
    </submittedName>
</protein>
<accession>A0A921LQ10</accession>
<dbReference type="InterPro" id="IPR029033">
    <property type="entry name" value="His_PPase_superfam"/>
</dbReference>
<dbReference type="PANTHER" id="PTHR48100">
    <property type="entry name" value="BROAD-SPECIFICITY PHOSPHATASE YOR283W-RELATED"/>
    <property type="match status" value="1"/>
</dbReference>
<dbReference type="CDD" id="cd07067">
    <property type="entry name" value="HP_PGM_like"/>
    <property type="match status" value="1"/>
</dbReference>
<evidence type="ECO:0000313" key="1">
    <source>
        <dbReference type="EMBL" id="HJG30476.1"/>
    </source>
</evidence>
<dbReference type="GO" id="GO:0005737">
    <property type="term" value="C:cytoplasm"/>
    <property type="evidence" value="ECO:0007669"/>
    <property type="project" value="TreeGrafter"/>
</dbReference>
<dbReference type="SMART" id="SM00855">
    <property type="entry name" value="PGAM"/>
    <property type="match status" value="1"/>
</dbReference>
<name>A0A921LQ10_9ACTN</name>
<keyword evidence="2" id="KW-0378">Hydrolase</keyword>
<evidence type="ECO:0000313" key="2">
    <source>
        <dbReference type="EMBL" id="MDN0069849.1"/>
    </source>
</evidence>
<proteinExistence type="predicted"/>
<sequence>MIVELVRHGATRGTAARRYEGAGSDTPLSEEGVRRLEGMDADPSVTVVYTSGMVRCAQTASILFPAARQVVVSGLREMAFGAFEGKSFADLADDASYRAWVEGGCTAPCPGGEDQAGFVRRTVEAFRALADERMRAGDARCVVVAHAGTVRAVASELARPAVAYFDANTPPAGRWTFSWDGAHLAVLGRPGRGGGAL</sequence>
<dbReference type="RefSeq" id="WP_273340554.1">
    <property type="nucleotide sequence ID" value="NZ_JAUEIR010000007.1"/>
</dbReference>
<dbReference type="Proteomes" id="UP001168505">
    <property type="component" value="Unassembled WGS sequence"/>
</dbReference>
<comment type="caution">
    <text evidence="1">The sequence shown here is derived from an EMBL/GenBank/DDBJ whole genome shotgun (WGS) entry which is preliminary data.</text>
</comment>
<organism evidence="1 3">
    <name type="scientific">Collinsella ihumii</name>
    <dbReference type="NCBI Taxonomy" id="1720204"/>
    <lineage>
        <taxon>Bacteria</taxon>
        <taxon>Bacillati</taxon>
        <taxon>Actinomycetota</taxon>
        <taxon>Coriobacteriia</taxon>
        <taxon>Coriobacteriales</taxon>
        <taxon>Coriobacteriaceae</taxon>
        <taxon>Collinsella</taxon>
    </lineage>
</organism>
<dbReference type="Gene3D" id="3.40.50.1240">
    <property type="entry name" value="Phosphoglycerate mutase-like"/>
    <property type="match status" value="1"/>
</dbReference>
<dbReference type="AlphaFoldDB" id="A0A921LQ10"/>
<dbReference type="InterPro" id="IPR050275">
    <property type="entry name" value="PGM_Phosphatase"/>
</dbReference>
<dbReference type="GO" id="GO:0016791">
    <property type="term" value="F:phosphatase activity"/>
    <property type="evidence" value="ECO:0007669"/>
    <property type="project" value="TreeGrafter"/>
</dbReference>
<reference evidence="1" key="1">
    <citation type="journal article" date="2021" name="PeerJ">
        <title>Extensive microbial diversity within the chicken gut microbiome revealed by metagenomics and culture.</title>
        <authorList>
            <person name="Gilroy R."/>
            <person name="Ravi A."/>
            <person name="Getino M."/>
            <person name="Pursley I."/>
            <person name="Horton D.L."/>
            <person name="Alikhan N.F."/>
            <person name="Baker D."/>
            <person name="Gharbi K."/>
            <person name="Hall N."/>
            <person name="Watson M."/>
            <person name="Adriaenssens E.M."/>
            <person name="Foster-Nyarko E."/>
            <person name="Jarju S."/>
            <person name="Secka A."/>
            <person name="Antonio M."/>
            <person name="Oren A."/>
            <person name="Chaudhuri R.R."/>
            <person name="La Ragione R."/>
            <person name="Hildebrand F."/>
            <person name="Pallen M.J."/>
        </authorList>
    </citation>
    <scope>NUCLEOTIDE SEQUENCE</scope>
    <source>
        <strain evidence="1">ChiGjej2B2-7701</strain>
    </source>
</reference>
<reference evidence="2" key="3">
    <citation type="submission" date="2023-06" db="EMBL/GenBank/DDBJ databases">
        <authorList>
            <person name="Zeman M."/>
            <person name="Kubasova T."/>
            <person name="Jahodarova E."/>
            <person name="Nykrynova M."/>
            <person name="Rychlik I."/>
        </authorList>
    </citation>
    <scope>NUCLEOTIDE SEQUENCE</scope>
    <source>
        <strain evidence="2">15_COKtk</strain>
    </source>
</reference>
<evidence type="ECO:0000313" key="3">
    <source>
        <dbReference type="Proteomes" id="UP000746751"/>
    </source>
</evidence>
<gene>
    <name evidence="1" type="ORF">K8U80_03660</name>
    <name evidence="2" type="ORF">QVN40_09090</name>
</gene>
<dbReference type="InterPro" id="IPR013078">
    <property type="entry name" value="His_Pase_superF_clade-1"/>
</dbReference>